<keyword evidence="1 3" id="KW-0853">WD repeat</keyword>
<organism evidence="4 5">
    <name type="scientific">Rubroshorea leprosula</name>
    <dbReference type="NCBI Taxonomy" id="152421"/>
    <lineage>
        <taxon>Eukaryota</taxon>
        <taxon>Viridiplantae</taxon>
        <taxon>Streptophyta</taxon>
        <taxon>Embryophyta</taxon>
        <taxon>Tracheophyta</taxon>
        <taxon>Spermatophyta</taxon>
        <taxon>Magnoliopsida</taxon>
        <taxon>eudicotyledons</taxon>
        <taxon>Gunneridae</taxon>
        <taxon>Pentapetalae</taxon>
        <taxon>rosids</taxon>
        <taxon>malvids</taxon>
        <taxon>Malvales</taxon>
        <taxon>Dipterocarpaceae</taxon>
        <taxon>Rubroshorea</taxon>
    </lineage>
</organism>
<dbReference type="Pfam" id="PF00400">
    <property type="entry name" value="WD40"/>
    <property type="match status" value="5"/>
</dbReference>
<dbReference type="CDD" id="cd00200">
    <property type="entry name" value="WD40"/>
    <property type="match status" value="1"/>
</dbReference>
<proteinExistence type="predicted"/>
<dbReference type="InterPro" id="IPR001680">
    <property type="entry name" value="WD40_rpt"/>
</dbReference>
<keyword evidence="5" id="KW-1185">Reference proteome</keyword>
<sequence>MENGSLDDNVGSSSSHESQGFSFTEVYSVQASSSKVICCHFSSDGKLLASGGHDKKAVVFFTDTMEPKSTLEEHSSLITDVRFGPSMPCLATSSFDKTVRVWDADNPGNSLQTLTGHSAVVMSLDFHPTKDDLICSCDKDGEIRYWSINNGSCARVFKGGTAQLRFQPRLGKYLAAAAENVVSILDVETQILRHSLQGHTKPIQSVCWNPSGEFLASVSEDSVRVWTFGSGSEGECIHDLRCNGNKFYSCVFHPTFSSSLLVIGCYQSLELWNMVENKAMALAAHEGLIAALDVSTATGLIASASHDKFVKLWK</sequence>
<name>A0AAV5LXZ2_9ROSI</name>
<evidence type="ECO:0008006" key="6">
    <source>
        <dbReference type="Google" id="ProtNLM"/>
    </source>
</evidence>
<dbReference type="FunFam" id="2.130.10.10:FF:000353">
    <property type="entry name" value="Transcriptional corepressor LEUNIG"/>
    <property type="match status" value="1"/>
</dbReference>
<evidence type="ECO:0000313" key="4">
    <source>
        <dbReference type="EMBL" id="GKV42047.1"/>
    </source>
</evidence>
<dbReference type="AlphaFoldDB" id="A0AAV5LXZ2"/>
<dbReference type="PANTHER" id="PTHR44376:SF5">
    <property type="entry name" value="TRANSCRIPTIONAL COREPRESSOR LEUNIG ISOFORM X1"/>
    <property type="match status" value="1"/>
</dbReference>
<dbReference type="SMART" id="SM00320">
    <property type="entry name" value="WD40"/>
    <property type="match status" value="7"/>
</dbReference>
<dbReference type="InterPro" id="IPR019775">
    <property type="entry name" value="WD40_repeat_CS"/>
</dbReference>
<dbReference type="PRINTS" id="PR00320">
    <property type="entry name" value="GPROTEINBRPT"/>
</dbReference>
<evidence type="ECO:0000256" key="2">
    <source>
        <dbReference type="ARBA" id="ARBA00022737"/>
    </source>
</evidence>
<comment type="caution">
    <text evidence="4">The sequence shown here is derived from an EMBL/GenBank/DDBJ whole genome shotgun (WGS) entry which is preliminary data.</text>
</comment>
<dbReference type="InterPro" id="IPR044716">
    <property type="entry name" value="LEUNIG-like"/>
</dbReference>
<evidence type="ECO:0000313" key="5">
    <source>
        <dbReference type="Proteomes" id="UP001054252"/>
    </source>
</evidence>
<evidence type="ECO:0000256" key="1">
    <source>
        <dbReference type="ARBA" id="ARBA00022574"/>
    </source>
</evidence>
<feature type="repeat" description="WD" evidence="3">
    <location>
        <begin position="282"/>
        <end position="314"/>
    </location>
</feature>
<accession>A0AAV5LXZ2</accession>
<dbReference type="InterPro" id="IPR036322">
    <property type="entry name" value="WD40_repeat_dom_sf"/>
</dbReference>
<feature type="repeat" description="WD" evidence="3">
    <location>
        <begin position="71"/>
        <end position="106"/>
    </location>
</feature>
<dbReference type="Proteomes" id="UP001054252">
    <property type="component" value="Unassembled WGS sequence"/>
</dbReference>
<feature type="repeat" description="WD" evidence="3">
    <location>
        <begin position="196"/>
        <end position="226"/>
    </location>
</feature>
<keyword evidence="2" id="KW-0677">Repeat</keyword>
<dbReference type="PROSITE" id="PS50294">
    <property type="entry name" value="WD_REPEATS_REGION"/>
    <property type="match status" value="3"/>
</dbReference>
<feature type="repeat" description="WD" evidence="3">
    <location>
        <begin position="114"/>
        <end position="156"/>
    </location>
</feature>
<dbReference type="GO" id="GO:0003714">
    <property type="term" value="F:transcription corepressor activity"/>
    <property type="evidence" value="ECO:0007669"/>
    <property type="project" value="InterPro"/>
</dbReference>
<evidence type="ECO:0000256" key="3">
    <source>
        <dbReference type="PROSITE-ProRule" id="PRU00221"/>
    </source>
</evidence>
<dbReference type="InterPro" id="IPR015943">
    <property type="entry name" value="WD40/YVTN_repeat-like_dom_sf"/>
</dbReference>
<dbReference type="SUPFAM" id="SSF50978">
    <property type="entry name" value="WD40 repeat-like"/>
    <property type="match status" value="1"/>
</dbReference>
<dbReference type="PROSITE" id="PS00678">
    <property type="entry name" value="WD_REPEATS_1"/>
    <property type="match status" value="1"/>
</dbReference>
<reference evidence="4 5" key="1">
    <citation type="journal article" date="2021" name="Commun. Biol.">
        <title>The genome of Shorea leprosula (Dipterocarpaceae) highlights the ecological relevance of drought in aseasonal tropical rainforests.</title>
        <authorList>
            <person name="Ng K.K.S."/>
            <person name="Kobayashi M.J."/>
            <person name="Fawcett J.A."/>
            <person name="Hatakeyama M."/>
            <person name="Paape T."/>
            <person name="Ng C.H."/>
            <person name="Ang C.C."/>
            <person name="Tnah L.H."/>
            <person name="Lee C.T."/>
            <person name="Nishiyama T."/>
            <person name="Sese J."/>
            <person name="O'Brien M.J."/>
            <person name="Copetti D."/>
            <person name="Mohd Noor M.I."/>
            <person name="Ong R.C."/>
            <person name="Putra M."/>
            <person name="Sireger I.Z."/>
            <person name="Indrioko S."/>
            <person name="Kosugi Y."/>
            <person name="Izuno A."/>
            <person name="Isagi Y."/>
            <person name="Lee S.L."/>
            <person name="Shimizu K.K."/>
        </authorList>
    </citation>
    <scope>NUCLEOTIDE SEQUENCE [LARGE SCALE GENOMIC DNA]</scope>
    <source>
        <strain evidence="4">214</strain>
    </source>
</reference>
<gene>
    <name evidence="4" type="ORF">SLEP1_g49501</name>
</gene>
<dbReference type="PANTHER" id="PTHR44376">
    <property type="entry name" value="TRANSCRIPTIONAL REGULATOR OF FILAMENTOUS GROWTH FLO8"/>
    <property type="match status" value="1"/>
</dbReference>
<protein>
    <recommendedName>
        <fullName evidence="6">Transcriptional corepressor LEUNIG</fullName>
    </recommendedName>
</protein>
<dbReference type="InterPro" id="IPR020472">
    <property type="entry name" value="WD40_PAC1"/>
</dbReference>
<dbReference type="Gene3D" id="2.130.10.10">
    <property type="entry name" value="YVTN repeat-like/Quinoprotein amine dehydrogenase"/>
    <property type="match status" value="2"/>
</dbReference>
<dbReference type="EMBL" id="BPVZ01000155">
    <property type="protein sequence ID" value="GKV42047.1"/>
    <property type="molecule type" value="Genomic_DNA"/>
</dbReference>
<dbReference type="PROSITE" id="PS50082">
    <property type="entry name" value="WD_REPEATS_2"/>
    <property type="match status" value="4"/>
</dbReference>